<dbReference type="PANTHER" id="PTHR48100:SF1">
    <property type="entry name" value="HISTIDINE PHOSPHATASE FAMILY PROTEIN-RELATED"/>
    <property type="match status" value="1"/>
</dbReference>
<gene>
    <name evidence="1" type="ORF">HC031_15655</name>
</gene>
<evidence type="ECO:0000313" key="1">
    <source>
        <dbReference type="EMBL" id="NJC71137.1"/>
    </source>
</evidence>
<protein>
    <submittedName>
        <fullName evidence="1">Histidine phosphatase family protein</fullName>
    </submittedName>
</protein>
<proteinExistence type="predicted"/>
<dbReference type="InterPro" id="IPR029033">
    <property type="entry name" value="His_PPase_superfam"/>
</dbReference>
<dbReference type="RefSeq" id="WP_167926053.1">
    <property type="nucleotide sequence ID" value="NZ_JAATVY010000010.1"/>
</dbReference>
<dbReference type="InterPro" id="IPR050275">
    <property type="entry name" value="PGM_Phosphatase"/>
</dbReference>
<accession>A0ABX0XZ13</accession>
<dbReference type="EMBL" id="JAATVY010000010">
    <property type="protein sequence ID" value="NJC71137.1"/>
    <property type="molecule type" value="Genomic_DNA"/>
</dbReference>
<dbReference type="Gene3D" id="3.40.50.1240">
    <property type="entry name" value="Phosphoglycerate mutase-like"/>
    <property type="match status" value="1"/>
</dbReference>
<evidence type="ECO:0000313" key="2">
    <source>
        <dbReference type="Proteomes" id="UP000722989"/>
    </source>
</evidence>
<organism evidence="1 2">
    <name type="scientific">Planosporangium thailandense</name>
    <dbReference type="NCBI Taxonomy" id="765197"/>
    <lineage>
        <taxon>Bacteria</taxon>
        <taxon>Bacillati</taxon>
        <taxon>Actinomycetota</taxon>
        <taxon>Actinomycetes</taxon>
        <taxon>Micromonosporales</taxon>
        <taxon>Micromonosporaceae</taxon>
        <taxon>Planosporangium</taxon>
    </lineage>
</organism>
<sequence>MSTPPRLVVVRHGRTGWNAEGRFQGQADPPLDRVGHRQAEAVADAVAALRPGLILASDLRRARQTAQPLGARCGLPVIPDARLREVDLGGWAGLDRAEAARRYPDEYDRWSRGIDVRRGGGETLAEAGTRAAAALLAALTGTAPGSTVVAVSHGLVLRAAISRLAGLGIVRLAVDAPHLANGEWNCVPLVSTDVTPTATGRRRR</sequence>
<dbReference type="SMART" id="SM00855">
    <property type="entry name" value="PGAM"/>
    <property type="match status" value="1"/>
</dbReference>
<dbReference type="SUPFAM" id="SSF53254">
    <property type="entry name" value="Phosphoglycerate mutase-like"/>
    <property type="match status" value="1"/>
</dbReference>
<keyword evidence="2" id="KW-1185">Reference proteome</keyword>
<comment type="caution">
    <text evidence="1">The sequence shown here is derived from an EMBL/GenBank/DDBJ whole genome shotgun (WGS) entry which is preliminary data.</text>
</comment>
<dbReference type="Pfam" id="PF00300">
    <property type="entry name" value="His_Phos_1"/>
    <property type="match status" value="1"/>
</dbReference>
<dbReference type="PANTHER" id="PTHR48100">
    <property type="entry name" value="BROAD-SPECIFICITY PHOSPHATASE YOR283W-RELATED"/>
    <property type="match status" value="1"/>
</dbReference>
<reference evidence="1 2" key="1">
    <citation type="submission" date="2020-03" db="EMBL/GenBank/DDBJ databases">
        <title>WGS of the type strain of Planosporangium spp.</title>
        <authorList>
            <person name="Thawai C."/>
        </authorList>
    </citation>
    <scope>NUCLEOTIDE SEQUENCE [LARGE SCALE GENOMIC DNA]</scope>
    <source>
        <strain evidence="1 2">TBRC 5610</strain>
    </source>
</reference>
<dbReference type="InterPro" id="IPR013078">
    <property type="entry name" value="His_Pase_superF_clade-1"/>
</dbReference>
<name>A0ABX0XZ13_9ACTN</name>
<dbReference type="CDD" id="cd07067">
    <property type="entry name" value="HP_PGM_like"/>
    <property type="match status" value="1"/>
</dbReference>
<dbReference type="Proteomes" id="UP000722989">
    <property type="component" value="Unassembled WGS sequence"/>
</dbReference>